<dbReference type="GO" id="GO:0003755">
    <property type="term" value="F:peptidyl-prolyl cis-trans isomerase activity"/>
    <property type="evidence" value="ECO:0007669"/>
    <property type="project" value="UniProtKB-KW"/>
</dbReference>
<dbReference type="Gene3D" id="3.10.50.40">
    <property type="match status" value="1"/>
</dbReference>
<dbReference type="InterPro" id="IPR000297">
    <property type="entry name" value="PPIase_PpiC"/>
</dbReference>
<feature type="signal peptide" evidence="9">
    <location>
        <begin position="1"/>
        <end position="24"/>
    </location>
</feature>
<keyword evidence="12" id="KW-1185">Reference proteome</keyword>
<comment type="similarity">
    <text evidence="2">Belongs to the PpiC/parvulin rotamase family.</text>
</comment>
<evidence type="ECO:0000256" key="1">
    <source>
        <dbReference type="ARBA" id="ARBA00000971"/>
    </source>
</evidence>
<evidence type="ECO:0000313" key="12">
    <source>
        <dbReference type="Proteomes" id="UP000628984"/>
    </source>
</evidence>
<dbReference type="PROSITE" id="PS50198">
    <property type="entry name" value="PPIC_PPIASE_2"/>
    <property type="match status" value="1"/>
</dbReference>
<evidence type="ECO:0000256" key="2">
    <source>
        <dbReference type="ARBA" id="ARBA00007656"/>
    </source>
</evidence>
<dbReference type="InterPro" id="IPR050245">
    <property type="entry name" value="PrsA_foldase"/>
</dbReference>
<dbReference type="Proteomes" id="UP000628984">
    <property type="component" value="Unassembled WGS sequence"/>
</dbReference>
<dbReference type="EC" id="5.2.1.8" evidence="3"/>
<feature type="domain" description="PpiC" evidence="10">
    <location>
        <begin position="135"/>
        <end position="224"/>
    </location>
</feature>
<comment type="caution">
    <text evidence="11">The sequence shown here is derived from an EMBL/GenBank/DDBJ whole genome shotgun (WGS) entry which is preliminary data.</text>
</comment>
<comment type="catalytic activity">
    <reaction evidence="1">
        <text>[protein]-peptidylproline (omega=180) = [protein]-peptidylproline (omega=0)</text>
        <dbReference type="Rhea" id="RHEA:16237"/>
        <dbReference type="Rhea" id="RHEA-COMP:10747"/>
        <dbReference type="Rhea" id="RHEA-COMP:10748"/>
        <dbReference type="ChEBI" id="CHEBI:83833"/>
        <dbReference type="ChEBI" id="CHEBI:83834"/>
        <dbReference type="EC" id="5.2.1.8"/>
    </reaction>
</comment>
<evidence type="ECO:0000256" key="9">
    <source>
        <dbReference type="SAM" id="SignalP"/>
    </source>
</evidence>
<evidence type="ECO:0000256" key="6">
    <source>
        <dbReference type="ARBA" id="ARBA00030642"/>
    </source>
</evidence>
<dbReference type="Gene3D" id="1.10.8.1040">
    <property type="match status" value="1"/>
</dbReference>
<evidence type="ECO:0000256" key="3">
    <source>
        <dbReference type="ARBA" id="ARBA00013194"/>
    </source>
</evidence>
<protein>
    <recommendedName>
        <fullName evidence="4">Parvulin-like PPIase</fullName>
        <ecNumber evidence="3">5.2.1.8</ecNumber>
    </recommendedName>
    <alternativeName>
        <fullName evidence="6">Peptidyl-prolyl cis-trans isomerase plp</fullName>
    </alternativeName>
    <alternativeName>
        <fullName evidence="7">Rotamase plp</fullName>
    </alternativeName>
</protein>
<sequence length="282" mass="30500">MAKMTTFLGAFALGMGLLAGPTLAEDLTAATVVATVNGKEITLGQMIATRAGLPAQYQTLPDDVLFKGILDQLVQQTTLQQDMEPRLTKRQVLELENNHRSAVAAMALDGIVKTAVTDEAIQAAYDARYTNFQPGTEYHAAHILVDSEDKAYDILDQIEGGVEFADAAKTHGTDGTAASGGDLGWFGEGMMVKPFEEAVMSMKAGELKGPIKTEFGWHLIKLLETRATQAPKLDDVREELAQELEQKAVAARLEELTKITEIEKPGEGIDPAVLKDETLLDK</sequence>
<dbReference type="EMBL" id="BMYQ01000006">
    <property type="protein sequence ID" value="GGW32843.1"/>
    <property type="molecule type" value="Genomic_DNA"/>
</dbReference>
<evidence type="ECO:0000256" key="4">
    <source>
        <dbReference type="ARBA" id="ARBA00018370"/>
    </source>
</evidence>
<dbReference type="SUPFAM" id="SSF54534">
    <property type="entry name" value="FKBP-like"/>
    <property type="match status" value="1"/>
</dbReference>
<dbReference type="Pfam" id="PF13616">
    <property type="entry name" value="Rotamase_3"/>
    <property type="match status" value="1"/>
</dbReference>
<reference evidence="11" key="2">
    <citation type="submission" date="2020-09" db="EMBL/GenBank/DDBJ databases">
        <authorList>
            <person name="Sun Q."/>
            <person name="Kim S."/>
        </authorList>
    </citation>
    <scope>NUCLEOTIDE SEQUENCE</scope>
    <source>
        <strain evidence="11">KCTC 23714</strain>
    </source>
</reference>
<accession>A0A918IVR8</accession>
<evidence type="ECO:0000256" key="8">
    <source>
        <dbReference type="PROSITE-ProRule" id="PRU00278"/>
    </source>
</evidence>
<evidence type="ECO:0000256" key="5">
    <source>
        <dbReference type="ARBA" id="ARBA00023110"/>
    </source>
</evidence>
<keyword evidence="8 11" id="KW-0413">Isomerase</keyword>
<dbReference type="InterPro" id="IPR046357">
    <property type="entry name" value="PPIase_dom_sf"/>
</dbReference>
<keyword evidence="9" id="KW-0732">Signal</keyword>
<name>A0A918IVR8_9RHOB</name>
<dbReference type="RefSeq" id="WP_308429870.1">
    <property type="nucleotide sequence ID" value="NZ_BMYQ01000006.1"/>
</dbReference>
<dbReference type="PANTHER" id="PTHR47245">
    <property type="entry name" value="PEPTIDYLPROLYL ISOMERASE"/>
    <property type="match status" value="1"/>
</dbReference>
<dbReference type="AlphaFoldDB" id="A0A918IVR8"/>
<evidence type="ECO:0000313" key="11">
    <source>
        <dbReference type="EMBL" id="GGW32843.1"/>
    </source>
</evidence>
<dbReference type="SUPFAM" id="SSF109998">
    <property type="entry name" value="Triger factor/SurA peptide-binding domain-like"/>
    <property type="match status" value="1"/>
</dbReference>
<evidence type="ECO:0000256" key="7">
    <source>
        <dbReference type="ARBA" id="ARBA00031484"/>
    </source>
</evidence>
<feature type="chain" id="PRO_5037851731" description="Parvulin-like PPIase" evidence="9">
    <location>
        <begin position="25"/>
        <end position="282"/>
    </location>
</feature>
<dbReference type="PANTHER" id="PTHR47245:SF2">
    <property type="entry name" value="PEPTIDYL-PROLYL CIS-TRANS ISOMERASE HP_0175-RELATED"/>
    <property type="match status" value="1"/>
</dbReference>
<gene>
    <name evidence="11" type="primary">surA</name>
    <name evidence="11" type="ORF">GCM10011452_21590</name>
</gene>
<keyword evidence="5 8" id="KW-0697">Rotamase</keyword>
<organism evidence="11 12">
    <name type="scientific">Gemmobacter lanyuensis</name>
    <dbReference type="NCBI Taxonomy" id="1054497"/>
    <lineage>
        <taxon>Bacteria</taxon>
        <taxon>Pseudomonadati</taxon>
        <taxon>Pseudomonadota</taxon>
        <taxon>Alphaproteobacteria</taxon>
        <taxon>Rhodobacterales</taxon>
        <taxon>Paracoccaceae</taxon>
        <taxon>Gemmobacter</taxon>
    </lineage>
</organism>
<evidence type="ECO:0000259" key="10">
    <source>
        <dbReference type="PROSITE" id="PS50198"/>
    </source>
</evidence>
<reference evidence="11" key="1">
    <citation type="journal article" date="2014" name="Int. J. Syst. Evol. Microbiol.">
        <title>Complete genome sequence of Corynebacterium casei LMG S-19264T (=DSM 44701T), isolated from a smear-ripened cheese.</title>
        <authorList>
            <consortium name="US DOE Joint Genome Institute (JGI-PGF)"/>
            <person name="Walter F."/>
            <person name="Albersmeier A."/>
            <person name="Kalinowski J."/>
            <person name="Ruckert C."/>
        </authorList>
    </citation>
    <scope>NUCLEOTIDE SEQUENCE</scope>
    <source>
        <strain evidence="11">KCTC 23714</strain>
    </source>
</reference>
<proteinExistence type="inferred from homology"/>
<dbReference type="InterPro" id="IPR027304">
    <property type="entry name" value="Trigger_fact/SurA_dom_sf"/>
</dbReference>